<keyword evidence="2" id="KW-1185">Reference proteome</keyword>
<organism evidence="1 2">
    <name type="scientific">Sousa chinensis</name>
    <name type="common">Indo-pacific humpbacked dolphin</name>
    <name type="synonym">Steno chinensis</name>
    <dbReference type="NCBI Taxonomy" id="103600"/>
    <lineage>
        <taxon>Eukaryota</taxon>
        <taxon>Metazoa</taxon>
        <taxon>Chordata</taxon>
        <taxon>Craniata</taxon>
        <taxon>Vertebrata</taxon>
        <taxon>Euteleostomi</taxon>
        <taxon>Mammalia</taxon>
        <taxon>Eutheria</taxon>
        <taxon>Laurasiatheria</taxon>
        <taxon>Artiodactyla</taxon>
        <taxon>Whippomorpha</taxon>
        <taxon>Cetacea</taxon>
        <taxon>Odontoceti</taxon>
        <taxon>Delphinidae</taxon>
        <taxon>Sousa</taxon>
    </lineage>
</organism>
<reference evidence="1 2" key="1">
    <citation type="journal article" date="2018" name="Genomics">
        <title>Molecular footprints of inshore aquatic adaptation in Indo-Pacific humpback dolphin (Sousa chinensis).</title>
        <authorList>
            <person name="Ming Y."/>
            <person name="Jian J."/>
            <person name="Yu F."/>
            <person name="Yu X."/>
            <person name="Wang J."/>
            <person name="Liu W."/>
        </authorList>
    </citation>
    <scope>NUCLEOTIDE SEQUENCE [LARGE SCALE GENOMIC DNA]</scope>
    <source>
        <strain evidence="1">MY-2018</strain>
        <tissue evidence="1">Skin</tissue>
    </source>
</reference>
<name>A0A484H193_SOUCH</name>
<dbReference type="EMBL" id="QWLN02001855">
    <property type="protein sequence ID" value="TEA41070.1"/>
    <property type="molecule type" value="Genomic_DNA"/>
</dbReference>
<dbReference type="Proteomes" id="UP000295264">
    <property type="component" value="Unassembled WGS sequence"/>
</dbReference>
<comment type="caution">
    <text evidence="1">The sequence shown here is derived from an EMBL/GenBank/DDBJ whole genome shotgun (WGS) entry which is preliminary data.</text>
</comment>
<sequence>WLPGIRSSSVRGKVCLRILCKKAQEQ</sequence>
<gene>
    <name evidence="1" type="ORF">DBR06_SOUSAS24210009</name>
</gene>
<feature type="non-terminal residue" evidence="1">
    <location>
        <position position="1"/>
    </location>
</feature>
<evidence type="ECO:0000313" key="2">
    <source>
        <dbReference type="Proteomes" id="UP000295264"/>
    </source>
</evidence>
<evidence type="ECO:0000313" key="1">
    <source>
        <dbReference type="EMBL" id="TEA41070.1"/>
    </source>
</evidence>
<proteinExistence type="predicted"/>
<feature type="non-terminal residue" evidence="1">
    <location>
        <position position="26"/>
    </location>
</feature>
<protein>
    <submittedName>
        <fullName evidence="1">Uncharacterized protein</fullName>
    </submittedName>
</protein>
<accession>A0A484H193</accession>
<dbReference type="AlphaFoldDB" id="A0A484H193"/>